<accession>A0A8J3T436</accession>
<dbReference type="GO" id="GO:0007165">
    <property type="term" value="P:signal transduction"/>
    <property type="evidence" value="ECO:0007669"/>
    <property type="project" value="UniProtKB-KW"/>
</dbReference>
<keyword evidence="6" id="KW-0472">Membrane</keyword>
<keyword evidence="2 6" id="KW-1133">Transmembrane helix</keyword>
<dbReference type="InterPro" id="IPR004089">
    <property type="entry name" value="MCPsignal_dom"/>
</dbReference>
<evidence type="ECO:0000313" key="10">
    <source>
        <dbReference type="Proteomes" id="UP000634476"/>
    </source>
</evidence>
<keyword evidence="3 5" id="KW-0807">Transducer</keyword>
<dbReference type="Proteomes" id="UP000634476">
    <property type="component" value="Unassembled WGS sequence"/>
</dbReference>
<dbReference type="SMART" id="SM00304">
    <property type="entry name" value="HAMP"/>
    <property type="match status" value="1"/>
</dbReference>
<dbReference type="Gene3D" id="1.10.287.950">
    <property type="entry name" value="Methyl-accepting chemotaxis protein"/>
    <property type="match status" value="1"/>
</dbReference>
<dbReference type="InterPro" id="IPR003660">
    <property type="entry name" value="HAMP_dom"/>
</dbReference>
<dbReference type="Pfam" id="PF00672">
    <property type="entry name" value="HAMP"/>
    <property type="match status" value="1"/>
</dbReference>
<feature type="domain" description="Methyl-accepting transducer" evidence="7">
    <location>
        <begin position="130"/>
        <end position="366"/>
    </location>
</feature>
<reference evidence="9" key="1">
    <citation type="submission" date="2021-01" db="EMBL/GenBank/DDBJ databases">
        <title>Whole genome shotgun sequence of Planobispora takensis NBRC 109077.</title>
        <authorList>
            <person name="Komaki H."/>
            <person name="Tamura T."/>
        </authorList>
    </citation>
    <scope>NUCLEOTIDE SEQUENCE</scope>
    <source>
        <strain evidence="9">NBRC 109077</strain>
    </source>
</reference>
<evidence type="ECO:0008006" key="11">
    <source>
        <dbReference type="Google" id="ProtNLM"/>
    </source>
</evidence>
<name>A0A8J3T436_9ACTN</name>
<gene>
    <name evidence="9" type="ORF">Pta02_77100</name>
</gene>
<dbReference type="RefSeq" id="WP_203879906.1">
    <property type="nucleotide sequence ID" value="NZ_BOOK01000076.1"/>
</dbReference>
<dbReference type="PROSITE" id="PS50111">
    <property type="entry name" value="CHEMOTAXIS_TRANSDUC_2"/>
    <property type="match status" value="1"/>
</dbReference>
<evidence type="ECO:0000256" key="3">
    <source>
        <dbReference type="ARBA" id="ARBA00023224"/>
    </source>
</evidence>
<dbReference type="Pfam" id="PF00015">
    <property type="entry name" value="MCPsignal"/>
    <property type="match status" value="1"/>
</dbReference>
<comment type="caution">
    <text evidence="9">The sequence shown here is derived from an EMBL/GenBank/DDBJ whole genome shotgun (WGS) entry which is preliminary data.</text>
</comment>
<dbReference type="SMART" id="SM00283">
    <property type="entry name" value="MA"/>
    <property type="match status" value="1"/>
</dbReference>
<evidence type="ECO:0000256" key="6">
    <source>
        <dbReference type="SAM" id="Phobius"/>
    </source>
</evidence>
<evidence type="ECO:0000256" key="1">
    <source>
        <dbReference type="ARBA" id="ARBA00022692"/>
    </source>
</evidence>
<evidence type="ECO:0000313" key="9">
    <source>
        <dbReference type="EMBL" id="GII05702.1"/>
    </source>
</evidence>
<protein>
    <recommendedName>
        <fullName evidence="11">Methyl-accepting chemotaxis protein</fullName>
    </recommendedName>
</protein>
<dbReference type="PROSITE" id="PS50885">
    <property type="entry name" value="HAMP"/>
    <property type="match status" value="1"/>
</dbReference>
<feature type="transmembrane region" description="Helical" evidence="6">
    <location>
        <begin position="12"/>
        <end position="36"/>
    </location>
</feature>
<dbReference type="EMBL" id="BOOK01000076">
    <property type="protein sequence ID" value="GII05702.1"/>
    <property type="molecule type" value="Genomic_DNA"/>
</dbReference>
<dbReference type="GO" id="GO:0016020">
    <property type="term" value="C:membrane"/>
    <property type="evidence" value="ECO:0007669"/>
    <property type="project" value="InterPro"/>
</dbReference>
<evidence type="ECO:0000256" key="2">
    <source>
        <dbReference type="ARBA" id="ARBA00022989"/>
    </source>
</evidence>
<feature type="domain" description="HAMP" evidence="8">
    <location>
        <begin position="80"/>
        <end position="132"/>
    </location>
</feature>
<organism evidence="9 10">
    <name type="scientific">Planobispora takensis</name>
    <dbReference type="NCBI Taxonomy" id="1367882"/>
    <lineage>
        <taxon>Bacteria</taxon>
        <taxon>Bacillati</taxon>
        <taxon>Actinomycetota</taxon>
        <taxon>Actinomycetes</taxon>
        <taxon>Streptosporangiales</taxon>
        <taxon>Streptosporangiaceae</taxon>
        <taxon>Planobispora</taxon>
    </lineage>
</organism>
<evidence type="ECO:0000256" key="5">
    <source>
        <dbReference type="PROSITE-ProRule" id="PRU00284"/>
    </source>
</evidence>
<sequence length="395" mass="40366">MYRLVERIPAKARNAMALLGYIGGIVTLSVMGSGAADEAAALLPAGAPARDRLETFSAVALWLPIVLIPLAVCIQLSVQLTVVRGLKHAAKVAMAAAEGDMTQRMEIMGKDELALLAGSFNTMTSQVGGTVRGIREAAGRLAHAAAELDGASAAMADSVGQTATGLETVHHAVRSSAHDLAGIATATEEMQGAIREISTNTTAVSTVTAEAIVNTDRATADVDLLREAGQRIGEVVRSITAIASQTNLLALNATIEAARAGEAGRGFAIVAGEVKELAQATAAATEEITQRIGDIQAGTERVVETVSGIGSVIQSVASHQGMIAAAVEEQTAVTGAMAGGADEVSRSSAAITEAITDVRDAASHAGEATRQTREAAAELASMSAELTRLTSSFRC</sequence>
<dbReference type="AlphaFoldDB" id="A0A8J3T436"/>
<dbReference type="PANTHER" id="PTHR32089">
    <property type="entry name" value="METHYL-ACCEPTING CHEMOTAXIS PROTEIN MCPB"/>
    <property type="match status" value="1"/>
</dbReference>
<keyword evidence="10" id="KW-1185">Reference proteome</keyword>
<evidence type="ECO:0000259" key="7">
    <source>
        <dbReference type="PROSITE" id="PS50111"/>
    </source>
</evidence>
<evidence type="ECO:0000256" key="4">
    <source>
        <dbReference type="ARBA" id="ARBA00029447"/>
    </source>
</evidence>
<dbReference type="PANTHER" id="PTHR32089:SF112">
    <property type="entry name" value="LYSOZYME-LIKE PROTEIN-RELATED"/>
    <property type="match status" value="1"/>
</dbReference>
<dbReference type="CDD" id="cd06225">
    <property type="entry name" value="HAMP"/>
    <property type="match status" value="1"/>
</dbReference>
<evidence type="ECO:0000259" key="8">
    <source>
        <dbReference type="PROSITE" id="PS50885"/>
    </source>
</evidence>
<dbReference type="SUPFAM" id="SSF58104">
    <property type="entry name" value="Methyl-accepting chemotaxis protein (MCP) signaling domain"/>
    <property type="match status" value="1"/>
</dbReference>
<feature type="transmembrane region" description="Helical" evidence="6">
    <location>
        <begin position="56"/>
        <end position="78"/>
    </location>
</feature>
<comment type="similarity">
    <text evidence="4">Belongs to the methyl-accepting chemotaxis (MCP) protein family.</text>
</comment>
<proteinExistence type="inferred from homology"/>
<keyword evidence="1 6" id="KW-0812">Transmembrane</keyword>